<dbReference type="EMBL" id="MU254446">
    <property type="protein sequence ID" value="KAG9240440.1"/>
    <property type="molecule type" value="Genomic_DNA"/>
</dbReference>
<dbReference type="Pfam" id="PF24852">
    <property type="entry name" value="DUF7726"/>
    <property type="match status" value="1"/>
</dbReference>
<keyword evidence="4" id="KW-1185">Reference proteome</keyword>
<dbReference type="PANTHER" id="PTHR42339:SF1">
    <property type="entry name" value="HISTONE H1"/>
    <property type="match status" value="1"/>
</dbReference>
<feature type="region of interest" description="Disordered" evidence="1">
    <location>
        <begin position="198"/>
        <end position="227"/>
    </location>
</feature>
<evidence type="ECO:0000313" key="3">
    <source>
        <dbReference type="EMBL" id="KAG9240440.1"/>
    </source>
</evidence>
<evidence type="ECO:0000259" key="2">
    <source>
        <dbReference type="Pfam" id="PF24852"/>
    </source>
</evidence>
<dbReference type="InterPro" id="IPR056143">
    <property type="entry name" value="DUF7726"/>
</dbReference>
<sequence>MRECRGYAQEGAVWHRSDCIIIPKAIMGGGDESEGVLHKLLFSACSGWKQMKCITKQAYTKAEKQRDLEAQADVIDSATMHKTLWDACVDYVEVEEMVKERYGYMAKKPYIPRYKQEHAESSGPMDKRSGIRGPVDPESQGLLKAMDGALEQVEDRIRSILLNACIGWDEVKQVFKALTIKVSNGTSSDVLERQAVNLQTDTSERTPLGQSSSNPVELNNHPSKGEKSSTYKGAYAFFMHRDLNGIQDVIAEKPVNKVKITADADMPKFNVDGYELDYMGFGEVVVYDTCDVVRRKICAFLSSNPSITQSRFCHEISKTYNGKKEASTGSLKTFLDKKGPTEGNTSAAFYASYVFFEKMRIRDKKQKTNFREEMELRCSGMHDFLFGSGKPGMNVKEKPEREFLVFASSSSQPYENEYGQTFMM</sequence>
<protein>
    <recommendedName>
        <fullName evidence="2">DUF7726 domain-containing protein</fullName>
    </recommendedName>
</protein>
<accession>A0A9P7YWB9</accession>
<evidence type="ECO:0000256" key="1">
    <source>
        <dbReference type="SAM" id="MobiDB-lite"/>
    </source>
</evidence>
<evidence type="ECO:0000313" key="4">
    <source>
        <dbReference type="Proteomes" id="UP000887226"/>
    </source>
</evidence>
<name>A0A9P7YWB9_9HELO</name>
<organism evidence="3 4">
    <name type="scientific">Calycina marina</name>
    <dbReference type="NCBI Taxonomy" id="1763456"/>
    <lineage>
        <taxon>Eukaryota</taxon>
        <taxon>Fungi</taxon>
        <taxon>Dikarya</taxon>
        <taxon>Ascomycota</taxon>
        <taxon>Pezizomycotina</taxon>
        <taxon>Leotiomycetes</taxon>
        <taxon>Helotiales</taxon>
        <taxon>Pezizellaceae</taxon>
        <taxon>Calycina</taxon>
    </lineage>
</organism>
<feature type="compositionally biased region" description="Polar residues" evidence="1">
    <location>
        <begin position="208"/>
        <end position="222"/>
    </location>
</feature>
<dbReference type="PANTHER" id="PTHR42339">
    <property type="entry name" value="HISTONE H1"/>
    <property type="match status" value="1"/>
</dbReference>
<proteinExistence type="predicted"/>
<gene>
    <name evidence="3" type="ORF">BJ878DRAFT_579046</name>
</gene>
<feature type="domain" description="DUF7726" evidence="2">
    <location>
        <begin position="285"/>
        <end position="364"/>
    </location>
</feature>
<reference evidence="3" key="1">
    <citation type="journal article" date="2021" name="IMA Fungus">
        <title>Genomic characterization of three marine fungi, including Emericellopsis atlantica sp. nov. with signatures of a generalist lifestyle and marine biomass degradation.</title>
        <authorList>
            <person name="Hagestad O.C."/>
            <person name="Hou L."/>
            <person name="Andersen J.H."/>
            <person name="Hansen E.H."/>
            <person name="Altermark B."/>
            <person name="Li C."/>
            <person name="Kuhnert E."/>
            <person name="Cox R.J."/>
            <person name="Crous P.W."/>
            <person name="Spatafora J.W."/>
            <person name="Lail K."/>
            <person name="Amirebrahimi M."/>
            <person name="Lipzen A."/>
            <person name="Pangilinan J."/>
            <person name="Andreopoulos W."/>
            <person name="Hayes R.D."/>
            <person name="Ng V."/>
            <person name="Grigoriev I.V."/>
            <person name="Jackson S.A."/>
            <person name="Sutton T.D.S."/>
            <person name="Dobson A.D.W."/>
            <person name="Rama T."/>
        </authorList>
    </citation>
    <scope>NUCLEOTIDE SEQUENCE</scope>
    <source>
        <strain evidence="3">TRa3180A</strain>
    </source>
</reference>
<comment type="caution">
    <text evidence="3">The sequence shown here is derived from an EMBL/GenBank/DDBJ whole genome shotgun (WGS) entry which is preliminary data.</text>
</comment>
<dbReference type="OrthoDB" id="2592504at2759"/>
<dbReference type="AlphaFoldDB" id="A0A9P7YWB9"/>
<dbReference type="Proteomes" id="UP000887226">
    <property type="component" value="Unassembled WGS sequence"/>
</dbReference>